<comment type="caution">
    <text evidence="1">The sequence shown here is derived from an EMBL/GenBank/DDBJ whole genome shotgun (WGS) entry which is preliminary data.</text>
</comment>
<sequence>MISITSSGLSILLTFLVYVIYRRYTRTSVKHIRGPRAPFWQGNIRDFSYQTNVGDLDFQYARDYGLIWRMGGPFGRDVLLVADPKALQHIFHKSGYLYAKSIESDVTTGVFTGHSILTAHDGHSHSRHRKVMNPAFSAPQLRSFLPKFRNSAAKLCRLWKEQVLKENPDGTVIAVNKWLARTTLDVLGETAFQFEFGALDDSKNEVSEAYDNMFADSMLHPSLAVSLFRVTWWWVPRKLLDAVGYIPTRENSRFRKAWKAIEKVASVLVDNATIEAKVVEVEKGKKDVMSVLVRANTSENPSMQLSKHEMVSEMSALTIAGHETTANTLTWLLWELSKQPKYQAQLREEIKQKREEILEKNGAVAIDFSMEDLESMVFLQALLKEILRFHPIVYHLVRYATKDDVIPLSEPITTATGEVIHEIPIPKGQMIQPSFCTYNRIKSIWGEDADVFNPMRFIDGRVEHAVKVGIFSNLMSFSAGVRGCIGWRFSLIEMQAIIVSLVENFEFSLPPTPVEILRMPIGVMSPMVKGKLNEGVMMPLTVRAIQA</sequence>
<dbReference type="EMBL" id="MU274914">
    <property type="protein sequence ID" value="KAI0088170.1"/>
    <property type="molecule type" value="Genomic_DNA"/>
</dbReference>
<name>A0ACB8U1M0_9APHY</name>
<organism evidence="1 2">
    <name type="scientific">Irpex rosettiformis</name>
    <dbReference type="NCBI Taxonomy" id="378272"/>
    <lineage>
        <taxon>Eukaryota</taxon>
        <taxon>Fungi</taxon>
        <taxon>Dikarya</taxon>
        <taxon>Basidiomycota</taxon>
        <taxon>Agaricomycotina</taxon>
        <taxon>Agaricomycetes</taxon>
        <taxon>Polyporales</taxon>
        <taxon>Irpicaceae</taxon>
        <taxon>Irpex</taxon>
    </lineage>
</organism>
<evidence type="ECO:0000313" key="2">
    <source>
        <dbReference type="Proteomes" id="UP001055072"/>
    </source>
</evidence>
<proteinExistence type="predicted"/>
<keyword evidence="2" id="KW-1185">Reference proteome</keyword>
<protein>
    <submittedName>
        <fullName evidence="1">Cytochrome P450</fullName>
    </submittedName>
</protein>
<gene>
    <name evidence="1" type="ORF">BDY19DRAFT_182733</name>
</gene>
<accession>A0ACB8U1M0</accession>
<dbReference type="Proteomes" id="UP001055072">
    <property type="component" value="Unassembled WGS sequence"/>
</dbReference>
<evidence type="ECO:0000313" key="1">
    <source>
        <dbReference type="EMBL" id="KAI0088170.1"/>
    </source>
</evidence>
<reference evidence="1" key="1">
    <citation type="journal article" date="2021" name="Environ. Microbiol.">
        <title>Gene family expansions and transcriptome signatures uncover fungal adaptations to wood decay.</title>
        <authorList>
            <person name="Hage H."/>
            <person name="Miyauchi S."/>
            <person name="Viragh M."/>
            <person name="Drula E."/>
            <person name="Min B."/>
            <person name="Chaduli D."/>
            <person name="Navarro D."/>
            <person name="Favel A."/>
            <person name="Norest M."/>
            <person name="Lesage-Meessen L."/>
            <person name="Balint B."/>
            <person name="Merenyi Z."/>
            <person name="de Eugenio L."/>
            <person name="Morin E."/>
            <person name="Martinez A.T."/>
            <person name="Baldrian P."/>
            <person name="Stursova M."/>
            <person name="Martinez M.J."/>
            <person name="Novotny C."/>
            <person name="Magnuson J.K."/>
            <person name="Spatafora J.W."/>
            <person name="Maurice S."/>
            <person name="Pangilinan J."/>
            <person name="Andreopoulos W."/>
            <person name="LaButti K."/>
            <person name="Hundley H."/>
            <person name="Na H."/>
            <person name="Kuo A."/>
            <person name="Barry K."/>
            <person name="Lipzen A."/>
            <person name="Henrissat B."/>
            <person name="Riley R."/>
            <person name="Ahrendt S."/>
            <person name="Nagy L.G."/>
            <person name="Grigoriev I.V."/>
            <person name="Martin F."/>
            <person name="Rosso M.N."/>
        </authorList>
    </citation>
    <scope>NUCLEOTIDE SEQUENCE</scope>
    <source>
        <strain evidence="1">CBS 384.51</strain>
    </source>
</reference>